<feature type="compositionally biased region" description="Low complexity" evidence="4">
    <location>
        <begin position="686"/>
        <end position="700"/>
    </location>
</feature>
<protein>
    <submittedName>
        <fullName evidence="5">Uncharacterized protein</fullName>
    </submittedName>
</protein>
<dbReference type="GO" id="GO:0045013">
    <property type="term" value="P:carbon catabolite repression of transcription"/>
    <property type="evidence" value="ECO:0007669"/>
    <property type="project" value="TreeGrafter"/>
</dbReference>
<proteinExistence type="predicted"/>
<dbReference type="InterPro" id="IPR051362">
    <property type="entry name" value="WD_repeat_creC_regulators"/>
</dbReference>
<dbReference type="GO" id="GO:0051286">
    <property type="term" value="C:cell tip"/>
    <property type="evidence" value="ECO:0007669"/>
    <property type="project" value="TreeGrafter"/>
</dbReference>
<comment type="caution">
    <text evidence="5">The sequence shown here is derived from an EMBL/GenBank/DDBJ whole genome shotgun (WGS) entry which is preliminary data.</text>
</comment>
<dbReference type="SUPFAM" id="SSF50978">
    <property type="entry name" value="WD40 repeat-like"/>
    <property type="match status" value="1"/>
</dbReference>
<keyword evidence="1 3" id="KW-0853">WD repeat</keyword>
<dbReference type="Pfam" id="PF00400">
    <property type="entry name" value="WD40"/>
    <property type="match status" value="3"/>
</dbReference>
<evidence type="ECO:0000313" key="6">
    <source>
        <dbReference type="Proteomes" id="UP000095149"/>
    </source>
</evidence>
<evidence type="ECO:0000313" key="5">
    <source>
        <dbReference type="EMBL" id="ODO09937.1"/>
    </source>
</evidence>
<dbReference type="InterPro" id="IPR001680">
    <property type="entry name" value="WD40_rpt"/>
</dbReference>
<gene>
    <name evidence="5" type="ORF">I350_02160</name>
</gene>
<evidence type="ECO:0000256" key="2">
    <source>
        <dbReference type="ARBA" id="ARBA00022737"/>
    </source>
</evidence>
<accession>A0A1E3KBJ5</accession>
<name>A0A1E3KBJ5_9TREE</name>
<dbReference type="GO" id="GO:0032153">
    <property type="term" value="C:cell division site"/>
    <property type="evidence" value="ECO:0007669"/>
    <property type="project" value="TreeGrafter"/>
</dbReference>
<dbReference type="EMBL" id="MEKH01000003">
    <property type="protein sequence ID" value="ODO09937.1"/>
    <property type="molecule type" value="Genomic_DNA"/>
</dbReference>
<feature type="region of interest" description="Disordered" evidence="4">
    <location>
        <begin position="137"/>
        <end position="208"/>
    </location>
</feature>
<dbReference type="InterPro" id="IPR036322">
    <property type="entry name" value="WD40_repeat_dom_sf"/>
</dbReference>
<evidence type="ECO:0000256" key="4">
    <source>
        <dbReference type="SAM" id="MobiDB-lite"/>
    </source>
</evidence>
<dbReference type="InterPro" id="IPR015943">
    <property type="entry name" value="WD40/YVTN_repeat-like_dom_sf"/>
</dbReference>
<dbReference type="PROSITE" id="PS50082">
    <property type="entry name" value="WD_REPEATS_2"/>
    <property type="match status" value="1"/>
</dbReference>
<feature type="repeat" description="WD" evidence="3">
    <location>
        <begin position="454"/>
        <end position="495"/>
    </location>
</feature>
<evidence type="ECO:0000256" key="3">
    <source>
        <dbReference type="PROSITE-ProRule" id="PRU00221"/>
    </source>
</evidence>
<dbReference type="OrthoDB" id="3367at2759"/>
<keyword evidence="2" id="KW-0677">Repeat</keyword>
<evidence type="ECO:0000256" key="1">
    <source>
        <dbReference type="ARBA" id="ARBA00022574"/>
    </source>
</evidence>
<dbReference type="Proteomes" id="UP000095149">
    <property type="component" value="Unassembled WGS sequence"/>
</dbReference>
<dbReference type="AlphaFoldDB" id="A0A1E3KBJ5"/>
<dbReference type="GO" id="GO:0005634">
    <property type="term" value="C:nucleus"/>
    <property type="evidence" value="ECO:0007669"/>
    <property type="project" value="TreeGrafter"/>
</dbReference>
<organism evidence="5 6">
    <name type="scientific">Cryptococcus amylolentus CBS 6273</name>
    <dbReference type="NCBI Taxonomy" id="1296118"/>
    <lineage>
        <taxon>Eukaryota</taxon>
        <taxon>Fungi</taxon>
        <taxon>Dikarya</taxon>
        <taxon>Basidiomycota</taxon>
        <taxon>Agaricomycotina</taxon>
        <taxon>Tremellomycetes</taxon>
        <taxon>Tremellales</taxon>
        <taxon>Cryptococcaceae</taxon>
        <taxon>Cryptococcus</taxon>
    </lineage>
</organism>
<dbReference type="PANTHER" id="PTHR14107">
    <property type="entry name" value="WD REPEAT PROTEIN"/>
    <property type="match status" value="1"/>
</dbReference>
<sequence length="700" mass="75178">MELYVHLPPTNVPTIRPAFRPAPAVPKVAEATIPSQFQAPEGTYCLAPPLSIFPAIGSPAPVPNVDRNAPNSAVFMMSPGAPIPSPQGPAILSTATSAGAYQVNGRWEPAHPVKMNWVGVWFPSRAGGSFGGLLGKGAKGDGSAPQGNIALEGQYPNASNGSSSSSSSSPQSSEPQSVPFAMSPPTAPSKWHFGKPTNAAPRPKTSLRGTSNLIDRVITVDNLQRILSEKGRFGGETARWGTWNMGRQWAWGEQGGKIREPFAKIYFRHAVTSHAIIQQTANVDRLDCIVGLESGDLIWVDPILGRYTRLNKNGILNNNRVDGIYPDPRQPTHFLAVFADSTILRFNTSLEDPINASTSVLPTKPWSLFFEREWARRARGQSAEGSSTKLGGSVGDSGLDGSVAGLSASVGAKEEADDELLKWKNEDWTVGVEREKGKDKGPVSFAGKNPVAAIRVGRDKINAMAYSPDAKLLAVASEDDNLRIIDIAEEHITDTYASYYGAFTCLAWSPNSRLLAAGGQDDLITLLSPNDGRIIARCQGHTSYIRSIAFDQQMKGEARAYRFTSVGEDGKLIFWDFSPAAVHKRHHHLPTSASGHIAPASSATVNHPQGSMSNLFQNPSGTYHPALPRSEVPVLQPVMSRLVDFTIVTGVHCLPDCIVTVSRYGQAKFWMRPGKQVGQNGQGKETGTTTPGMSGSMIKG</sequence>
<feature type="region of interest" description="Disordered" evidence="4">
    <location>
        <begin position="675"/>
        <end position="700"/>
    </location>
</feature>
<dbReference type="PANTHER" id="PTHR14107:SF16">
    <property type="entry name" value="AT02583P"/>
    <property type="match status" value="1"/>
</dbReference>
<reference evidence="5 6" key="1">
    <citation type="submission" date="2016-06" db="EMBL/GenBank/DDBJ databases">
        <title>Evolution of pathogenesis and genome organization in the Tremellales.</title>
        <authorList>
            <person name="Cuomo C."/>
            <person name="Litvintseva A."/>
            <person name="Heitman J."/>
            <person name="Chen Y."/>
            <person name="Sun S."/>
            <person name="Springer D."/>
            <person name="Dromer F."/>
            <person name="Young S."/>
            <person name="Zeng Q."/>
            <person name="Chapman S."/>
            <person name="Gujja S."/>
            <person name="Saif S."/>
            <person name="Birren B."/>
        </authorList>
    </citation>
    <scope>NUCLEOTIDE SEQUENCE [LARGE SCALE GENOMIC DNA]</scope>
    <source>
        <strain evidence="5 6">CBS 6273</strain>
    </source>
</reference>
<feature type="compositionally biased region" description="Low complexity" evidence="4">
    <location>
        <begin position="162"/>
        <end position="177"/>
    </location>
</feature>
<dbReference type="SMART" id="SM00320">
    <property type="entry name" value="WD40"/>
    <property type="match status" value="3"/>
</dbReference>
<dbReference type="Gene3D" id="2.130.10.10">
    <property type="entry name" value="YVTN repeat-like/Quinoprotein amine dehydrogenase"/>
    <property type="match status" value="1"/>
</dbReference>